<dbReference type="EMBL" id="JH000039">
    <property type="protein sequence ID" value="EGV95776.1"/>
    <property type="molecule type" value="Genomic_DNA"/>
</dbReference>
<name>G3GVD2_CRIGR</name>
<dbReference type="AlphaFoldDB" id="G3GVD2"/>
<reference evidence="2" key="1">
    <citation type="journal article" date="2011" name="Nat. Biotechnol.">
        <title>The genomic sequence of the Chinese hamster ovary (CHO)-K1 cell line.</title>
        <authorList>
            <person name="Xu X."/>
            <person name="Nagarajan H."/>
            <person name="Lewis N.E."/>
            <person name="Pan S."/>
            <person name="Cai Z."/>
            <person name="Liu X."/>
            <person name="Chen W."/>
            <person name="Xie M."/>
            <person name="Wang W."/>
            <person name="Hammond S."/>
            <person name="Andersen M.R."/>
            <person name="Neff N."/>
            <person name="Passarelli B."/>
            <person name="Koh W."/>
            <person name="Fan H.C."/>
            <person name="Wang J."/>
            <person name="Gui Y."/>
            <person name="Lee K.H."/>
            <person name="Betenbaugh M.J."/>
            <person name="Quake S.R."/>
            <person name="Famili I."/>
            <person name="Palsson B.O."/>
            <person name="Wang J."/>
        </authorList>
    </citation>
    <scope>NUCLEOTIDE SEQUENCE [LARGE SCALE GENOMIC DNA]</scope>
    <source>
        <strain evidence="2">CHO K1 cell line</strain>
    </source>
</reference>
<accession>G3GVD2</accession>
<dbReference type="Proteomes" id="UP000001075">
    <property type="component" value="Unassembled WGS sequence"/>
</dbReference>
<evidence type="ECO:0000313" key="2">
    <source>
        <dbReference type="Proteomes" id="UP000001075"/>
    </source>
</evidence>
<evidence type="ECO:0000313" key="1">
    <source>
        <dbReference type="EMBL" id="EGV95776.1"/>
    </source>
</evidence>
<dbReference type="InParanoid" id="G3GVD2"/>
<organism evidence="1 2">
    <name type="scientific">Cricetulus griseus</name>
    <name type="common">Chinese hamster</name>
    <name type="synonym">Cricetulus barabensis griseus</name>
    <dbReference type="NCBI Taxonomy" id="10029"/>
    <lineage>
        <taxon>Eukaryota</taxon>
        <taxon>Metazoa</taxon>
        <taxon>Chordata</taxon>
        <taxon>Craniata</taxon>
        <taxon>Vertebrata</taxon>
        <taxon>Euteleostomi</taxon>
        <taxon>Mammalia</taxon>
        <taxon>Eutheria</taxon>
        <taxon>Euarchontoglires</taxon>
        <taxon>Glires</taxon>
        <taxon>Rodentia</taxon>
        <taxon>Myomorpha</taxon>
        <taxon>Muroidea</taxon>
        <taxon>Cricetidae</taxon>
        <taxon>Cricetinae</taxon>
        <taxon>Cricetulus</taxon>
    </lineage>
</organism>
<protein>
    <submittedName>
        <fullName evidence="1">Uncharacterized protein</fullName>
    </submittedName>
</protein>
<sequence>MWFLELASGCVSCCLRQAVPGSWSLGGLGASDLALGTVLGKQIPRPQEMCLCLAPCCSSSSVYTWSAAPSPAFSSISCLRESSILYRAQGAPSQRDPSICRLIPGDTHPTPRALTFTDLMQFLRAMSLSYLFWALQAMGPLPRFQRAD</sequence>
<gene>
    <name evidence="1" type="ORF">I79_001668</name>
</gene>
<proteinExistence type="predicted"/>